<dbReference type="InterPro" id="IPR003265">
    <property type="entry name" value="HhH-GPD_domain"/>
</dbReference>
<dbReference type="Pfam" id="PF00633">
    <property type="entry name" value="HHH"/>
    <property type="match status" value="1"/>
</dbReference>
<dbReference type="Proteomes" id="UP000253517">
    <property type="component" value="Unassembled WGS sequence"/>
</dbReference>
<dbReference type="GO" id="GO:0051539">
    <property type="term" value="F:4 iron, 4 sulfur cluster binding"/>
    <property type="evidence" value="ECO:0007669"/>
    <property type="project" value="UniProtKB-KW"/>
</dbReference>
<evidence type="ECO:0000313" key="12">
    <source>
        <dbReference type="EMBL" id="RCX05402.1"/>
    </source>
</evidence>
<dbReference type="SMART" id="SM00478">
    <property type="entry name" value="ENDO3c"/>
    <property type="match status" value="1"/>
</dbReference>
<comment type="caution">
    <text evidence="12">The sequence shown here is derived from an EMBL/GenBank/DDBJ whole genome shotgun (WGS) entry which is preliminary data.</text>
</comment>
<comment type="catalytic activity">
    <reaction evidence="10">
        <text>2'-deoxyribonucleotide-(2'-deoxyribose 5'-phosphate)-2'-deoxyribonucleotide-DNA = a 3'-end 2'-deoxyribonucleotide-(2,3-dehydro-2,3-deoxyribose 5'-phosphate)-DNA + a 5'-end 5'-phospho-2'-deoxyribonucleoside-DNA + H(+)</text>
        <dbReference type="Rhea" id="RHEA:66592"/>
        <dbReference type="Rhea" id="RHEA-COMP:13180"/>
        <dbReference type="Rhea" id="RHEA-COMP:16897"/>
        <dbReference type="Rhea" id="RHEA-COMP:17067"/>
        <dbReference type="ChEBI" id="CHEBI:15378"/>
        <dbReference type="ChEBI" id="CHEBI:136412"/>
        <dbReference type="ChEBI" id="CHEBI:157695"/>
        <dbReference type="ChEBI" id="CHEBI:167181"/>
        <dbReference type="EC" id="4.2.99.18"/>
    </reaction>
</comment>
<evidence type="ECO:0000256" key="5">
    <source>
        <dbReference type="ARBA" id="ARBA00022801"/>
    </source>
</evidence>
<feature type="domain" description="HhH-GPD" evidence="11">
    <location>
        <begin position="39"/>
        <end position="186"/>
    </location>
</feature>
<dbReference type="GO" id="GO:0003677">
    <property type="term" value="F:DNA binding"/>
    <property type="evidence" value="ECO:0007669"/>
    <property type="project" value="UniProtKB-UniRule"/>
</dbReference>
<evidence type="ECO:0000256" key="8">
    <source>
        <dbReference type="ARBA" id="ARBA00023204"/>
    </source>
</evidence>
<reference evidence="12 13" key="1">
    <citation type="submission" date="2018-07" db="EMBL/GenBank/DDBJ databases">
        <title>Genomic Encyclopedia of Type Strains, Phase IV (KMG-IV): sequencing the most valuable type-strain genomes for metagenomic binning, comparative biology and taxonomic classification.</title>
        <authorList>
            <person name="Goeker M."/>
        </authorList>
    </citation>
    <scope>NUCLEOTIDE SEQUENCE [LARGE SCALE GENOMIC DNA]</scope>
    <source>
        <strain evidence="12 13">DSM 21410</strain>
    </source>
</reference>
<dbReference type="InterPro" id="IPR005759">
    <property type="entry name" value="Nth"/>
</dbReference>
<dbReference type="Gene3D" id="1.10.1670.10">
    <property type="entry name" value="Helix-hairpin-Helix base-excision DNA repair enzymes (C-terminal)"/>
    <property type="match status" value="1"/>
</dbReference>
<evidence type="ECO:0000259" key="11">
    <source>
        <dbReference type="SMART" id="SM00478"/>
    </source>
</evidence>
<keyword evidence="12" id="KW-0255">Endonuclease</keyword>
<keyword evidence="7" id="KW-0411">Iron-sulfur</keyword>
<evidence type="ECO:0000256" key="3">
    <source>
        <dbReference type="ARBA" id="ARBA00022723"/>
    </source>
</evidence>
<evidence type="ECO:0000256" key="9">
    <source>
        <dbReference type="ARBA" id="ARBA00023295"/>
    </source>
</evidence>
<evidence type="ECO:0000256" key="2">
    <source>
        <dbReference type="ARBA" id="ARBA00022485"/>
    </source>
</evidence>
<name>A0A369A7R3_9FLAO</name>
<dbReference type="AlphaFoldDB" id="A0A369A7R3"/>
<dbReference type="InterPro" id="IPR023170">
    <property type="entry name" value="HhH_base_excis_C"/>
</dbReference>
<dbReference type="GO" id="GO:0140078">
    <property type="term" value="F:class I DNA-(apurinic or apyrimidinic site) endonuclease activity"/>
    <property type="evidence" value="ECO:0007669"/>
    <property type="project" value="UniProtKB-EC"/>
</dbReference>
<protein>
    <recommendedName>
        <fullName evidence="10">Endonuclease III</fullName>
        <ecNumber evidence="10">4.2.99.18</ecNumber>
    </recommendedName>
    <alternativeName>
        <fullName evidence="10">DNA-(apurinic or apyrimidinic site) lyase</fullName>
    </alternativeName>
</protein>
<evidence type="ECO:0000256" key="10">
    <source>
        <dbReference type="HAMAP-Rule" id="MF_00942"/>
    </source>
</evidence>
<evidence type="ECO:0000256" key="1">
    <source>
        <dbReference type="ARBA" id="ARBA00008343"/>
    </source>
</evidence>
<dbReference type="NCBIfam" id="TIGR01083">
    <property type="entry name" value="nth"/>
    <property type="match status" value="1"/>
</dbReference>
<gene>
    <name evidence="10" type="primary">nth</name>
    <name evidence="12" type="ORF">DES35_101687</name>
</gene>
<sequence length="227" mass="25841">MTKKEKVKFIIAELEKLYPDTPVPLAHKDPYTLLIAVLLSAQCTDERVNRITPILFAKADNPYQMVKLGLEEIARIIRPCGLTPMKSKGIYELSRILIEKYDGQVPCDMDALEALPGVGHKTASVVMSQAFGVPAFPVDTHIHRMMYRWGLSDGTSVQKTEKDAKALFPKSKWNTLHLQIIYYGREYSPARAWNLEKDFITRTIGRRELIKAWYSATDEKKSNGKKI</sequence>
<keyword evidence="13" id="KW-1185">Reference proteome</keyword>
<dbReference type="HAMAP" id="MF_00942">
    <property type="entry name" value="Nth"/>
    <property type="match status" value="1"/>
</dbReference>
<comment type="cofactor">
    <cofactor evidence="10">
        <name>[4Fe-4S] cluster</name>
        <dbReference type="ChEBI" id="CHEBI:49883"/>
    </cofactor>
    <text evidence="10">Binds 1 [4Fe-4S] cluster.</text>
</comment>
<comment type="similarity">
    <text evidence="1 10">Belongs to the Nth/MutY family.</text>
</comment>
<keyword evidence="12" id="KW-0540">Nuclease</keyword>
<dbReference type="InterPro" id="IPR004036">
    <property type="entry name" value="Endonuclease-III-like_CS2"/>
</dbReference>
<accession>A0A369A7R3</accession>
<keyword evidence="9 10" id="KW-0326">Glycosidase</keyword>
<dbReference type="PANTHER" id="PTHR10359:SF18">
    <property type="entry name" value="ENDONUCLEASE III"/>
    <property type="match status" value="1"/>
</dbReference>
<evidence type="ECO:0000256" key="7">
    <source>
        <dbReference type="ARBA" id="ARBA00023014"/>
    </source>
</evidence>
<dbReference type="Gene3D" id="1.10.340.30">
    <property type="entry name" value="Hypothetical protein, domain 2"/>
    <property type="match status" value="1"/>
</dbReference>
<evidence type="ECO:0000256" key="6">
    <source>
        <dbReference type="ARBA" id="ARBA00023004"/>
    </source>
</evidence>
<evidence type="ECO:0000256" key="4">
    <source>
        <dbReference type="ARBA" id="ARBA00022763"/>
    </source>
</evidence>
<dbReference type="GO" id="GO:0046872">
    <property type="term" value="F:metal ion binding"/>
    <property type="evidence" value="ECO:0007669"/>
    <property type="project" value="UniProtKB-KW"/>
</dbReference>
<dbReference type="EMBL" id="QPJS01000001">
    <property type="protein sequence ID" value="RCX05402.1"/>
    <property type="molecule type" value="Genomic_DNA"/>
</dbReference>
<dbReference type="GO" id="GO:0006285">
    <property type="term" value="P:base-excision repair, AP site formation"/>
    <property type="evidence" value="ECO:0007669"/>
    <property type="project" value="TreeGrafter"/>
</dbReference>
<keyword evidence="5 10" id="KW-0378">Hydrolase</keyword>
<dbReference type="PROSITE" id="PS01155">
    <property type="entry name" value="ENDONUCLEASE_III_2"/>
    <property type="match status" value="1"/>
</dbReference>
<organism evidence="12 13">
    <name type="scientific">Schleiferia thermophila</name>
    <dbReference type="NCBI Taxonomy" id="884107"/>
    <lineage>
        <taxon>Bacteria</taxon>
        <taxon>Pseudomonadati</taxon>
        <taxon>Bacteroidota</taxon>
        <taxon>Flavobacteriia</taxon>
        <taxon>Flavobacteriales</taxon>
        <taxon>Schleiferiaceae</taxon>
        <taxon>Schleiferia</taxon>
    </lineage>
</organism>
<comment type="caution">
    <text evidence="10">Lacks conserved residue(s) required for the propagation of feature annotation.</text>
</comment>
<evidence type="ECO:0000313" key="13">
    <source>
        <dbReference type="Proteomes" id="UP000253517"/>
    </source>
</evidence>
<dbReference type="Pfam" id="PF00730">
    <property type="entry name" value="HhH-GPD"/>
    <property type="match status" value="1"/>
</dbReference>
<dbReference type="CDD" id="cd00056">
    <property type="entry name" value="ENDO3c"/>
    <property type="match status" value="1"/>
</dbReference>
<keyword evidence="10 12" id="KW-0456">Lyase</keyword>
<keyword evidence="8 10" id="KW-0234">DNA repair</keyword>
<dbReference type="InterPro" id="IPR000445">
    <property type="entry name" value="HhH_motif"/>
</dbReference>
<dbReference type="FunFam" id="1.10.340.30:FF:000001">
    <property type="entry name" value="Endonuclease III"/>
    <property type="match status" value="1"/>
</dbReference>
<dbReference type="InterPro" id="IPR011257">
    <property type="entry name" value="DNA_glycosylase"/>
</dbReference>
<keyword evidence="3" id="KW-0479">Metal-binding</keyword>
<dbReference type="GO" id="GO:0019104">
    <property type="term" value="F:DNA N-glycosylase activity"/>
    <property type="evidence" value="ECO:0007669"/>
    <property type="project" value="UniProtKB-UniRule"/>
</dbReference>
<proteinExistence type="inferred from homology"/>
<dbReference type="PANTHER" id="PTHR10359">
    <property type="entry name" value="A/G-SPECIFIC ADENINE GLYCOSYLASE/ENDONUCLEASE III"/>
    <property type="match status" value="1"/>
</dbReference>
<keyword evidence="6" id="KW-0408">Iron</keyword>
<keyword evidence="2" id="KW-0004">4Fe-4S</keyword>
<comment type="function">
    <text evidence="10">DNA repair enzyme that has both DNA N-glycosylase activity and AP-lyase activity. The DNA N-glycosylase activity releases various damaged pyrimidines from DNA by cleaving the N-glycosidic bond, leaving an AP (apurinic/apyrimidinic) site. The AP-lyase activity cleaves the phosphodiester bond 3' to the AP site by a beta-elimination, leaving a 3'-terminal unsaturated sugar and a product with a terminal 5'-phosphate.</text>
</comment>
<dbReference type="SUPFAM" id="SSF48150">
    <property type="entry name" value="DNA-glycosylase"/>
    <property type="match status" value="1"/>
</dbReference>
<dbReference type="EC" id="4.2.99.18" evidence="10"/>
<dbReference type="RefSeq" id="WP_114365774.1">
    <property type="nucleotide sequence ID" value="NZ_BHZF01000001.1"/>
</dbReference>
<dbReference type="PIRSF" id="PIRSF001435">
    <property type="entry name" value="Nth"/>
    <property type="match status" value="1"/>
</dbReference>
<keyword evidence="4 10" id="KW-0227">DNA damage</keyword>
<keyword evidence="10" id="KW-0238">DNA-binding</keyword>